<dbReference type="InterPro" id="IPR025110">
    <property type="entry name" value="AMP-bd_C"/>
</dbReference>
<feature type="domain" description="AMP-binding enzyme C-terminal" evidence="3">
    <location>
        <begin position="12"/>
        <end position="88"/>
    </location>
</feature>
<sequence>MRGGHNIFPARIENLANTAPSVARSAAIPVPDERLGEKVCLVVARKTPEAEVDGDALLRHLDEAGLSKYDMPEYLAVVDDIPLLPSGKLDKLSLIELLNAGKLEKTPIRFRPGA</sequence>
<dbReference type="EMBL" id="QGUI01001080">
    <property type="protein sequence ID" value="PZM88571.1"/>
    <property type="molecule type" value="Genomic_DNA"/>
</dbReference>
<evidence type="ECO:0000256" key="2">
    <source>
        <dbReference type="ARBA" id="ARBA00022598"/>
    </source>
</evidence>
<dbReference type="SUPFAM" id="SSF56801">
    <property type="entry name" value="Acetyl-CoA synthetase-like"/>
    <property type="match status" value="1"/>
</dbReference>
<dbReference type="AlphaFoldDB" id="A0A2W4IPV5"/>
<evidence type="ECO:0000259" key="3">
    <source>
        <dbReference type="Pfam" id="PF13193"/>
    </source>
</evidence>
<comment type="similarity">
    <text evidence="1">Belongs to the ATP-dependent AMP-binding enzyme family.</text>
</comment>
<dbReference type="GO" id="GO:0031956">
    <property type="term" value="F:medium-chain fatty acid-CoA ligase activity"/>
    <property type="evidence" value="ECO:0007669"/>
    <property type="project" value="TreeGrafter"/>
</dbReference>
<accession>A0A2W4IPV5</accession>
<dbReference type="Pfam" id="PF13193">
    <property type="entry name" value="AMP-binding_C"/>
    <property type="match status" value="1"/>
</dbReference>
<evidence type="ECO:0000256" key="1">
    <source>
        <dbReference type="ARBA" id="ARBA00006432"/>
    </source>
</evidence>
<proteinExistence type="inferred from homology"/>
<keyword evidence="2" id="KW-0436">Ligase</keyword>
<protein>
    <recommendedName>
        <fullName evidence="3">AMP-binding enzyme C-terminal domain-containing protein</fullName>
    </recommendedName>
</protein>
<evidence type="ECO:0000313" key="4">
    <source>
        <dbReference type="EMBL" id="PZM88571.1"/>
    </source>
</evidence>
<dbReference type="InterPro" id="IPR045851">
    <property type="entry name" value="AMP-bd_C_sf"/>
</dbReference>
<gene>
    <name evidence="4" type="ORF">DIU77_20275</name>
</gene>
<organism evidence="4">
    <name type="scientific">Thermocrispum agreste</name>
    <dbReference type="NCBI Taxonomy" id="37925"/>
    <lineage>
        <taxon>Bacteria</taxon>
        <taxon>Bacillati</taxon>
        <taxon>Actinomycetota</taxon>
        <taxon>Actinomycetes</taxon>
        <taxon>Pseudonocardiales</taxon>
        <taxon>Pseudonocardiaceae</taxon>
        <taxon>Thermocrispum</taxon>
    </lineage>
</organism>
<dbReference type="GO" id="GO:0006631">
    <property type="term" value="P:fatty acid metabolic process"/>
    <property type="evidence" value="ECO:0007669"/>
    <property type="project" value="TreeGrafter"/>
</dbReference>
<dbReference type="Gene3D" id="3.30.300.30">
    <property type="match status" value="1"/>
</dbReference>
<dbReference type="PANTHER" id="PTHR43201:SF5">
    <property type="entry name" value="MEDIUM-CHAIN ACYL-COA LIGASE ACSF2, MITOCHONDRIAL"/>
    <property type="match status" value="1"/>
</dbReference>
<reference evidence="4" key="1">
    <citation type="submission" date="2018-05" db="EMBL/GenBank/DDBJ databases">
        <authorList>
            <person name="Lanie J.A."/>
            <person name="Ng W.-L."/>
            <person name="Kazmierczak K.M."/>
            <person name="Andrzejewski T.M."/>
            <person name="Davidsen T.M."/>
            <person name="Wayne K.J."/>
            <person name="Tettelin H."/>
            <person name="Glass J.I."/>
            <person name="Rusch D."/>
            <person name="Podicherti R."/>
            <person name="Tsui H.-C.T."/>
            <person name="Winkler M.E."/>
        </authorList>
    </citation>
    <scope>NUCLEOTIDE SEQUENCE</scope>
    <source>
        <strain evidence="4">ZC4RG45</strain>
    </source>
</reference>
<name>A0A2W4IPV5_9PSEU</name>
<dbReference type="PANTHER" id="PTHR43201">
    <property type="entry name" value="ACYL-COA SYNTHETASE"/>
    <property type="match status" value="1"/>
</dbReference>
<comment type="caution">
    <text evidence="4">The sequence shown here is derived from an EMBL/GenBank/DDBJ whole genome shotgun (WGS) entry which is preliminary data.</text>
</comment>